<proteinExistence type="predicted"/>
<protein>
    <submittedName>
        <fullName evidence="5">Class I SAM-dependent methyltransferase</fullName>
        <ecNumber evidence="5">2.1.1.-</ecNumber>
    </submittedName>
</protein>
<dbReference type="PANTHER" id="PTHR43464:SF19">
    <property type="entry name" value="UBIQUINONE BIOSYNTHESIS O-METHYLTRANSFERASE, MITOCHONDRIAL"/>
    <property type="match status" value="1"/>
</dbReference>
<dbReference type="Gene3D" id="3.40.50.150">
    <property type="entry name" value="Vaccinia Virus protein VP39"/>
    <property type="match status" value="1"/>
</dbReference>
<reference evidence="5 6" key="1">
    <citation type="submission" date="2024-03" db="EMBL/GenBank/DDBJ databases">
        <title>Whole genomes of four grape xylem sap localized bacterial endophytes.</title>
        <authorList>
            <person name="Kumar G."/>
            <person name="Savka M.A."/>
        </authorList>
    </citation>
    <scope>NUCLEOTIDE SEQUENCE [LARGE SCALE GENOMIC DNA]</scope>
    <source>
        <strain evidence="5 6">RIT_GXS8</strain>
    </source>
</reference>
<dbReference type="RefSeq" id="WP_340195762.1">
    <property type="nucleotide sequence ID" value="NZ_JBBKAP010000009.1"/>
</dbReference>
<keyword evidence="3" id="KW-0949">S-adenosyl-L-methionine</keyword>
<dbReference type="EMBL" id="JBBLYY010000019">
    <property type="protein sequence ID" value="MEK0170360.1"/>
    <property type="molecule type" value="Genomic_DNA"/>
</dbReference>
<dbReference type="GO" id="GO:0008168">
    <property type="term" value="F:methyltransferase activity"/>
    <property type="evidence" value="ECO:0007669"/>
    <property type="project" value="UniProtKB-KW"/>
</dbReference>
<dbReference type="PANTHER" id="PTHR43464">
    <property type="entry name" value="METHYLTRANSFERASE"/>
    <property type="match status" value="1"/>
</dbReference>
<dbReference type="Proteomes" id="UP001370299">
    <property type="component" value="Unassembled WGS sequence"/>
</dbReference>
<evidence type="ECO:0000256" key="1">
    <source>
        <dbReference type="ARBA" id="ARBA00022603"/>
    </source>
</evidence>
<gene>
    <name evidence="5" type="ORF">WMN62_02660</name>
</gene>
<sequence length="204" mass="22590">MTRHAPSPERRWNHNTHFHARVLDAVPEGAHTALDVGTGNGLLARDLHDAGFDVTAIDLDADVLRAARAANADTGIQWLRGDVMGHDFGQQFDVVASVATVHHLPDLSAGLARLADLTAPGGTLVVVGLAKPTRLRDHVLGLAGVAQHRWSSWRRGYWEHSAPTCWPPPHSYAQVQHTADAVLMGSEYRRHPLWRYVITWRRPR</sequence>
<keyword evidence="1 5" id="KW-0489">Methyltransferase</keyword>
<accession>A0ABU8YA45</accession>
<evidence type="ECO:0000313" key="5">
    <source>
        <dbReference type="EMBL" id="MEK0170360.1"/>
    </source>
</evidence>
<feature type="domain" description="Methyltransferase type 11" evidence="4">
    <location>
        <begin position="34"/>
        <end position="126"/>
    </location>
</feature>
<name>A0ABU8YA45_9MICO</name>
<comment type="caution">
    <text evidence="5">The sequence shown here is derived from an EMBL/GenBank/DDBJ whole genome shotgun (WGS) entry which is preliminary data.</text>
</comment>
<dbReference type="InterPro" id="IPR029063">
    <property type="entry name" value="SAM-dependent_MTases_sf"/>
</dbReference>
<dbReference type="InterPro" id="IPR013216">
    <property type="entry name" value="Methyltransf_11"/>
</dbReference>
<dbReference type="Pfam" id="PF08241">
    <property type="entry name" value="Methyltransf_11"/>
    <property type="match status" value="1"/>
</dbReference>
<dbReference type="EC" id="2.1.1.-" evidence="5"/>
<keyword evidence="6" id="KW-1185">Reference proteome</keyword>
<evidence type="ECO:0000313" key="6">
    <source>
        <dbReference type="Proteomes" id="UP001370299"/>
    </source>
</evidence>
<dbReference type="SUPFAM" id="SSF53335">
    <property type="entry name" value="S-adenosyl-L-methionine-dependent methyltransferases"/>
    <property type="match status" value="1"/>
</dbReference>
<evidence type="ECO:0000256" key="3">
    <source>
        <dbReference type="ARBA" id="ARBA00022691"/>
    </source>
</evidence>
<dbReference type="CDD" id="cd02440">
    <property type="entry name" value="AdoMet_MTases"/>
    <property type="match status" value="1"/>
</dbReference>
<organism evidence="5 6">
    <name type="scientific">Curtobacterium citreum</name>
    <dbReference type="NCBI Taxonomy" id="2036"/>
    <lineage>
        <taxon>Bacteria</taxon>
        <taxon>Bacillati</taxon>
        <taxon>Actinomycetota</taxon>
        <taxon>Actinomycetes</taxon>
        <taxon>Micrococcales</taxon>
        <taxon>Microbacteriaceae</taxon>
        <taxon>Curtobacterium</taxon>
    </lineage>
</organism>
<dbReference type="GO" id="GO:0032259">
    <property type="term" value="P:methylation"/>
    <property type="evidence" value="ECO:0007669"/>
    <property type="project" value="UniProtKB-KW"/>
</dbReference>
<evidence type="ECO:0000259" key="4">
    <source>
        <dbReference type="Pfam" id="PF08241"/>
    </source>
</evidence>
<keyword evidence="2 5" id="KW-0808">Transferase</keyword>
<evidence type="ECO:0000256" key="2">
    <source>
        <dbReference type="ARBA" id="ARBA00022679"/>
    </source>
</evidence>